<gene>
    <name evidence="2" type="ORF">GCM10007067_22280</name>
</gene>
<dbReference type="RefSeq" id="WP_189456516.1">
    <property type="nucleotide sequence ID" value="NZ_BMYD01000003.1"/>
</dbReference>
<name>A0A918T0W3_9GAMM</name>
<proteinExistence type="predicted"/>
<evidence type="ECO:0000313" key="3">
    <source>
        <dbReference type="Proteomes" id="UP000646426"/>
    </source>
</evidence>
<evidence type="ECO:0000313" key="2">
    <source>
        <dbReference type="EMBL" id="GHA83701.1"/>
    </source>
</evidence>
<keyword evidence="1" id="KW-0732">Signal</keyword>
<feature type="chain" id="PRO_5037368323" evidence="1">
    <location>
        <begin position="30"/>
        <end position="152"/>
    </location>
</feature>
<keyword evidence="3" id="KW-1185">Reference proteome</keyword>
<sequence>MGSMTRWLAPALLATGLGAAAFTPATAHAQSGDEIARVIVDVADVLMRGNQPHYRHGNNGYDERLVVGRDRYGRPVYYRQAPHRDYRASYGYGHERDRYDTRRTKCNKHGKCKVEYYDPRYDRRNERAYHDRGRYDDRRYSRYDDRRDWGDR</sequence>
<dbReference type="EMBL" id="BMYD01000003">
    <property type="protein sequence ID" value="GHA83701.1"/>
    <property type="molecule type" value="Genomic_DNA"/>
</dbReference>
<accession>A0A918T0W3</accession>
<organism evidence="2 3">
    <name type="scientific">Cognatilysobacter bugurensis</name>
    <dbReference type="NCBI Taxonomy" id="543356"/>
    <lineage>
        <taxon>Bacteria</taxon>
        <taxon>Pseudomonadati</taxon>
        <taxon>Pseudomonadota</taxon>
        <taxon>Gammaproteobacteria</taxon>
        <taxon>Lysobacterales</taxon>
        <taxon>Lysobacteraceae</taxon>
        <taxon>Cognatilysobacter</taxon>
    </lineage>
</organism>
<reference evidence="2" key="1">
    <citation type="journal article" date="2014" name="Int. J. Syst. Evol. Microbiol.">
        <title>Complete genome sequence of Corynebacterium casei LMG S-19264T (=DSM 44701T), isolated from a smear-ripened cheese.</title>
        <authorList>
            <consortium name="US DOE Joint Genome Institute (JGI-PGF)"/>
            <person name="Walter F."/>
            <person name="Albersmeier A."/>
            <person name="Kalinowski J."/>
            <person name="Ruckert C."/>
        </authorList>
    </citation>
    <scope>NUCLEOTIDE SEQUENCE</scope>
    <source>
        <strain evidence="2">KCTC 23077</strain>
    </source>
</reference>
<evidence type="ECO:0000256" key="1">
    <source>
        <dbReference type="SAM" id="SignalP"/>
    </source>
</evidence>
<dbReference type="AlphaFoldDB" id="A0A918T0W3"/>
<reference evidence="2" key="2">
    <citation type="submission" date="2020-09" db="EMBL/GenBank/DDBJ databases">
        <authorList>
            <person name="Sun Q."/>
            <person name="Kim S."/>
        </authorList>
    </citation>
    <scope>NUCLEOTIDE SEQUENCE</scope>
    <source>
        <strain evidence="2">KCTC 23077</strain>
    </source>
</reference>
<comment type="caution">
    <text evidence="2">The sequence shown here is derived from an EMBL/GenBank/DDBJ whole genome shotgun (WGS) entry which is preliminary data.</text>
</comment>
<feature type="signal peptide" evidence="1">
    <location>
        <begin position="1"/>
        <end position="29"/>
    </location>
</feature>
<protein>
    <submittedName>
        <fullName evidence="2">Uncharacterized protein</fullName>
    </submittedName>
</protein>
<dbReference type="Proteomes" id="UP000646426">
    <property type="component" value="Unassembled WGS sequence"/>
</dbReference>